<reference evidence="2 3" key="1">
    <citation type="submission" date="2016-07" db="EMBL/GenBank/DDBJ databases">
        <title>Draft genome of the white-rot fungus Obba rivulosa 3A-2.</title>
        <authorList>
            <consortium name="DOE Joint Genome Institute"/>
            <person name="Miettinen O."/>
            <person name="Riley R."/>
            <person name="Acob R."/>
            <person name="Barry K."/>
            <person name="Cullen D."/>
            <person name="De Vries R."/>
            <person name="Hainaut M."/>
            <person name="Hatakka A."/>
            <person name="Henrissat B."/>
            <person name="Hilden K."/>
            <person name="Kuo R."/>
            <person name="Labutti K."/>
            <person name="Lipzen A."/>
            <person name="Makela M.R."/>
            <person name="Sandor L."/>
            <person name="Spatafora J.W."/>
            <person name="Grigoriev I.V."/>
            <person name="Hibbett D.S."/>
        </authorList>
    </citation>
    <scope>NUCLEOTIDE SEQUENCE [LARGE SCALE GENOMIC DNA]</scope>
    <source>
        <strain evidence="2 3">3A-2</strain>
    </source>
</reference>
<proteinExistence type="predicted"/>
<evidence type="ECO:0000313" key="3">
    <source>
        <dbReference type="Proteomes" id="UP000250043"/>
    </source>
</evidence>
<dbReference type="AlphaFoldDB" id="A0A8E2AJ04"/>
<sequence length="230" mass="25302">MSEYYYTPTRSYHSSVSDSIPPPQPWSPHAYGNESYESAPGEQHFAGPTGPFDASTSQAYHCQEHSDAEYGEYGDLDYPPSGYARAGGYLPPTPSELQDTDTEGPISPTWDASELSPTVTYASFSLMTHGGRESVEASQTPDNGYGDMIGNRQYSTDTLTSHALYCHAAHPHPVASEDAKMFLAYPEQQYDLPIDRRQPAQDEYANFADYGDQMQGVDQMSPVFPGPSKK</sequence>
<accession>A0A8E2AJ04</accession>
<feature type="region of interest" description="Disordered" evidence="1">
    <location>
        <begin position="1"/>
        <end position="56"/>
    </location>
</feature>
<evidence type="ECO:0000256" key="1">
    <source>
        <dbReference type="SAM" id="MobiDB-lite"/>
    </source>
</evidence>
<gene>
    <name evidence="2" type="ORF">OBBRIDRAFT_313922</name>
</gene>
<protein>
    <submittedName>
        <fullName evidence="2">Uncharacterized protein</fullName>
    </submittedName>
</protein>
<dbReference type="EMBL" id="KV722585">
    <property type="protein sequence ID" value="OCH85413.1"/>
    <property type="molecule type" value="Genomic_DNA"/>
</dbReference>
<dbReference type="Proteomes" id="UP000250043">
    <property type="component" value="Unassembled WGS sequence"/>
</dbReference>
<feature type="compositionally biased region" description="Polar residues" evidence="1">
    <location>
        <begin position="8"/>
        <end position="18"/>
    </location>
</feature>
<organism evidence="2 3">
    <name type="scientific">Obba rivulosa</name>
    <dbReference type="NCBI Taxonomy" id="1052685"/>
    <lineage>
        <taxon>Eukaryota</taxon>
        <taxon>Fungi</taxon>
        <taxon>Dikarya</taxon>
        <taxon>Basidiomycota</taxon>
        <taxon>Agaricomycotina</taxon>
        <taxon>Agaricomycetes</taxon>
        <taxon>Polyporales</taxon>
        <taxon>Gelatoporiaceae</taxon>
        <taxon>Obba</taxon>
    </lineage>
</organism>
<evidence type="ECO:0000313" key="2">
    <source>
        <dbReference type="EMBL" id="OCH85413.1"/>
    </source>
</evidence>
<name>A0A8E2AJ04_9APHY</name>
<feature type="region of interest" description="Disordered" evidence="1">
    <location>
        <begin position="93"/>
        <end position="113"/>
    </location>
</feature>
<keyword evidence="3" id="KW-1185">Reference proteome</keyword>